<name>A0A143PUF3_LUTPR</name>
<evidence type="ECO:0000256" key="1">
    <source>
        <dbReference type="ARBA" id="ARBA00004496"/>
    </source>
</evidence>
<dbReference type="GO" id="GO:0016791">
    <property type="term" value="F:phosphatase activity"/>
    <property type="evidence" value="ECO:0007669"/>
    <property type="project" value="InterPro"/>
</dbReference>
<dbReference type="NCBIfam" id="TIGR01662">
    <property type="entry name" value="HAD-SF-IIIA"/>
    <property type="match status" value="1"/>
</dbReference>
<dbReference type="InterPro" id="IPR023214">
    <property type="entry name" value="HAD_sf"/>
</dbReference>
<evidence type="ECO:0000256" key="5">
    <source>
        <dbReference type="ARBA" id="ARBA00022801"/>
    </source>
</evidence>
<dbReference type="PATRIC" id="fig|1813736.3.peg.5233"/>
<dbReference type="InterPro" id="IPR006543">
    <property type="entry name" value="Histidinol-phos"/>
</dbReference>
<protein>
    <recommendedName>
        <fullName evidence="8">D,D-heptose 1,7-bisphosphate phosphatase</fullName>
    </recommendedName>
</protein>
<dbReference type="SUPFAM" id="SSF51569">
    <property type="entry name" value="Aldolase"/>
    <property type="match status" value="1"/>
</dbReference>
<evidence type="ECO:0000313" key="9">
    <source>
        <dbReference type="EMBL" id="AMY11720.1"/>
    </source>
</evidence>
<dbReference type="NCBIfam" id="TIGR01656">
    <property type="entry name" value="Histidinol-ppas"/>
    <property type="match status" value="1"/>
</dbReference>
<dbReference type="InterPro" id="IPR013785">
    <property type="entry name" value="Aldolase_TIM"/>
</dbReference>
<dbReference type="Gene3D" id="3.20.20.70">
    <property type="entry name" value="Aldolase class I"/>
    <property type="match status" value="1"/>
</dbReference>
<dbReference type="InterPro" id="IPR036412">
    <property type="entry name" value="HAD-like_sf"/>
</dbReference>
<dbReference type="KEGG" id="abac:LuPra_04978"/>
<dbReference type="GO" id="GO:0005975">
    <property type="term" value="P:carbohydrate metabolic process"/>
    <property type="evidence" value="ECO:0007669"/>
    <property type="project" value="InterPro"/>
</dbReference>
<dbReference type="PANTHER" id="PTHR42891">
    <property type="entry name" value="D-GLYCERO-BETA-D-MANNO-HEPTOSE-1,7-BISPHOSPHATE 7-PHOSPHATASE"/>
    <property type="match status" value="1"/>
</dbReference>
<dbReference type="SUPFAM" id="SSF56784">
    <property type="entry name" value="HAD-like"/>
    <property type="match status" value="1"/>
</dbReference>
<dbReference type="STRING" id="1855912.LuPra_04978"/>
<keyword evidence="9" id="KW-0808">Transferase</keyword>
<keyword evidence="3" id="KW-0963">Cytoplasm</keyword>
<dbReference type="Pfam" id="PF13242">
    <property type="entry name" value="Hydrolase_like"/>
    <property type="match status" value="1"/>
</dbReference>
<dbReference type="RefSeq" id="WP_110173242.1">
    <property type="nucleotide sequence ID" value="NZ_CP015136.1"/>
</dbReference>
<accession>A0A143PUF3</accession>
<comment type="similarity">
    <text evidence="2">Belongs to the GmhB family.</text>
</comment>
<reference evidence="10" key="2">
    <citation type="submission" date="2016-04" db="EMBL/GenBank/DDBJ databases">
        <title>First Complete Genome Sequence of a Subdivision 6 Acidobacterium.</title>
        <authorList>
            <person name="Huang S."/>
            <person name="Vieira S."/>
            <person name="Bunk B."/>
            <person name="Riedel T."/>
            <person name="Sproeer C."/>
            <person name="Overmann J."/>
        </authorList>
    </citation>
    <scope>NUCLEOTIDE SEQUENCE [LARGE SCALE GENOMIC DNA]</scope>
    <source>
        <strain evidence="10">DSM 100886 HEG_-6_39</strain>
    </source>
</reference>
<dbReference type="GO" id="GO:0046872">
    <property type="term" value="F:metal ion binding"/>
    <property type="evidence" value="ECO:0007669"/>
    <property type="project" value="UniProtKB-KW"/>
</dbReference>
<dbReference type="InterPro" id="IPR006549">
    <property type="entry name" value="HAD-SF_hydro_IIIA"/>
</dbReference>
<keyword evidence="4" id="KW-0479">Metal-binding</keyword>
<dbReference type="NCBIfam" id="TIGR02134">
    <property type="entry name" value="transald_staph"/>
    <property type="match status" value="1"/>
</dbReference>
<evidence type="ECO:0000256" key="6">
    <source>
        <dbReference type="ARBA" id="ARBA00023270"/>
    </source>
</evidence>
<dbReference type="GO" id="GO:0016740">
    <property type="term" value="F:transferase activity"/>
    <property type="evidence" value="ECO:0007669"/>
    <property type="project" value="UniProtKB-KW"/>
</dbReference>
<comment type="subcellular location">
    <subcellularLocation>
        <location evidence="1">Cytoplasm</location>
    </subcellularLocation>
</comment>
<dbReference type="InterPro" id="IPR001585">
    <property type="entry name" value="TAL/FSA"/>
</dbReference>
<organism evidence="9 10">
    <name type="scientific">Luteitalea pratensis</name>
    <dbReference type="NCBI Taxonomy" id="1855912"/>
    <lineage>
        <taxon>Bacteria</taxon>
        <taxon>Pseudomonadati</taxon>
        <taxon>Acidobacteriota</taxon>
        <taxon>Vicinamibacteria</taxon>
        <taxon>Vicinamibacterales</taxon>
        <taxon>Vicinamibacteraceae</taxon>
        <taxon>Luteitalea</taxon>
    </lineage>
</organism>
<dbReference type="Proteomes" id="UP000076079">
    <property type="component" value="Chromosome"/>
</dbReference>
<evidence type="ECO:0000256" key="4">
    <source>
        <dbReference type="ARBA" id="ARBA00022723"/>
    </source>
</evidence>
<keyword evidence="10" id="KW-1185">Reference proteome</keyword>
<sequence>MGVGPLSRGRRAVFFDRDGVLNRAVVRDGRPYPPSSVDELEIEATAARGVDRVRALGCLAIAVTNQPDVARGTQTRAEADALNRQVAAAVGLDALAACYHDNADDCACRKPRPGLLVDAAARWHIDLGRSFIVGDRWRDVDAGRRAGCRTVFIDYSYREARPDPPADLTVHSLEEAVTWIVDQISRDTRAEATPSADALRIKLFADGADRAGMLEMYGNPRIKGFTTNPTLMRKAGIADYEAFSRDIVLAIPDRPLSLEVFSDEFDEMERQAASIASWGEHVYVKIPITNTRAESSLPLIERLSKSGVKLNVTALMTLAQVRDVCLAVKGGAATVVSVFAGRVADTGRDPVPMMAAARELTGLAPNTELLWASPRELLNIFQADAVGCDIITATNDILKKLELVGKDLDQFSLETVQMFRDDAVRAGFSL</sequence>
<dbReference type="Pfam" id="PF00923">
    <property type="entry name" value="TAL_FSA"/>
    <property type="match status" value="1"/>
</dbReference>
<dbReference type="PANTHER" id="PTHR42891:SF1">
    <property type="entry name" value="D-GLYCERO-BETA-D-MANNO-HEPTOSE-1,7-BISPHOSPHATE 7-PHOSPHATASE"/>
    <property type="match status" value="1"/>
</dbReference>
<dbReference type="AlphaFoldDB" id="A0A143PUF3"/>
<dbReference type="Gene3D" id="3.40.50.1000">
    <property type="entry name" value="HAD superfamily/HAD-like"/>
    <property type="match status" value="1"/>
</dbReference>
<dbReference type="EMBL" id="CP015136">
    <property type="protein sequence ID" value="AMY11720.1"/>
    <property type="molecule type" value="Genomic_DNA"/>
</dbReference>
<reference evidence="9 10" key="1">
    <citation type="journal article" date="2016" name="Genome Announc.">
        <title>First Complete Genome Sequence of a Subdivision 6 Acidobacterium Strain.</title>
        <authorList>
            <person name="Huang S."/>
            <person name="Vieira S."/>
            <person name="Bunk B."/>
            <person name="Riedel T."/>
            <person name="Sproer C."/>
            <person name="Overmann J."/>
        </authorList>
    </citation>
    <scope>NUCLEOTIDE SEQUENCE [LARGE SCALE GENOMIC DNA]</scope>
    <source>
        <strain evidence="10">DSM 100886 HEG_-6_39</strain>
    </source>
</reference>
<evidence type="ECO:0000256" key="3">
    <source>
        <dbReference type="ARBA" id="ARBA00022490"/>
    </source>
</evidence>
<dbReference type="InterPro" id="IPR011861">
    <property type="entry name" value="Transald_staph-type"/>
</dbReference>
<gene>
    <name evidence="9" type="primary">tal_1</name>
    <name evidence="9" type="ORF">LuPra_04978</name>
</gene>
<evidence type="ECO:0000256" key="7">
    <source>
        <dbReference type="ARBA" id="ARBA00023277"/>
    </source>
</evidence>
<proteinExistence type="inferred from homology"/>
<keyword evidence="5" id="KW-0378">Hydrolase</keyword>
<dbReference type="InterPro" id="IPR004446">
    <property type="entry name" value="Heptose_bisP_phosphatase"/>
</dbReference>
<evidence type="ECO:0000313" key="10">
    <source>
        <dbReference type="Proteomes" id="UP000076079"/>
    </source>
</evidence>
<evidence type="ECO:0000256" key="2">
    <source>
        <dbReference type="ARBA" id="ARBA00005628"/>
    </source>
</evidence>
<evidence type="ECO:0000256" key="8">
    <source>
        <dbReference type="ARBA" id="ARBA00031828"/>
    </source>
</evidence>
<keyword evidence="6" id="KW-0704">Schiff base</keyword>
<keyword evidence="7" id="KW-0119">Carbohydrate metabolism</keyword>
<dbReference type="GO" id="GO:0005737">
    <property type="term" value="C:cytoplasm"/>
    <property type="evidence" value="ECO:0007669"/>
    <property type="project" value="UniProtKB-SubCell"/>
</dbReference>